<feature type="signal peptide" evidence="1">
    <location>
        <begin position="1"/>
        <end position="25"/>
    </location>
</feature>
<evidence type="ECO:0000313" key="3">
    <source>
        <dbReference type="Proteomes" id="UP000681290"/>
    </source>
</evidence>
<gene>
    <name evidence="2" type="ORF">J15TS10_49610</name>
</gene>
<dbReference type="Proteomes" id="UP000681290">
    <property type="component" value="Unassembled WGS sequence"/>
</dbReference>
<keyword evidence="3" id="KW-1185">Reference proteome</keyword>
<evidence type="ECO:0000313" key="2">
    <source>
        <dbReference type="EMBL" id="GIP61147.1"/>
    </source>
</evidence>
<reference evidence="2 3" key="1">
    <citation type="submission" date="2021-03" db="EMBL/GenBank/DDBJ databases">
        <title>Antimicrobial resistance genes in bacteria isolated from Japanese honey, and their potential for conferring macrolide and lincosamide resistance in the American foulbrood pathogen Paenibacillus larvae.</title>
        <authorList>
            <person name="Okamoto M."/>
            <person name="Kumagai M."/>
            <person name="Kanamori H."/>
            <person name="Takamatsu D."/>
        </authorList>
    </citation>
    <scope>NUCLEOTIDE SEQUENCE [LARGE SCALE GENOMIC DNA]</scope>
    <source>
        <strain evidence="2 3">J15TS10</strain>
    </source>
</reference>
<evidence type="ECO:0000256" key="1">
    <source>
        <dbReference type="SAM" id="SignalP"/>
    </source>
</evidence>
<feature type="chain" id="PRO_5046730172" evidence="1">
    <location>
        <begin position="26"/>
        <end position="254"/>
    </location>
</feature>
<proteinExistence type="predicted"/>
<dbReference type="EMBL" id="BOSM01000014">
    <property type="protein sequence ID" value="GIP61147.1"/>
    <property type="molecule type" value="Genomic_DNA"/>
</dbReference>
<name>A0ABQ4MYZ7_9BACL</name>
<protein>
    <submittedName>
        <fullName evidence="2">Uncharacterized protein</fullName>
    </submittedName>
</protein>
<dbReference type="RefSeq" id="WP_213595257.1">
    <property type="nucleotide sequence ID" value="NZ_BOSM01000014.1"/>
</dbReference>
<comment type="caution">
    <text evidence="2">The sequence shown here is derived from an EMBL/GenBank/DDBJ whole genome shotgun (WGS) entry which is preliminary data.</text>
</comment>
<sequence>MKAKNLFILTLVVVLFSSFGSISFAEPKVDSGGTVIYQAEEITDLDVLFDRAKNGVSDVTDDSEQALFVVQSHSDNNDNIKQYTTTQKLLAVQNGEELVETFSKVSFLVITNDNNSSENGNLIRPFGSKEEEEWDSGYGLRAYSKVNYTRTLNNNVYAYKLDSVSGGWDRSDSRYILSERKVVYGISGNAQGSGIGVSRSSGNLYPSGNTFSYTAPSSWPALETNLKMGVNTYITIERGTSSTWTLHHQNNLTQ</sequence>
<organism evidence="2 3">
    <name type="scientific">Paenibacillus woosongensis</name>
    <dbReference type="NCBI Taxonomy" id="307580"/>
    <lineage>
        <taxon>Bacteria</taxon>
        <taxon>Bacillati</taxon>
        <taxon>Bacillota</taxon>
        <taxon>Bacilli</taxon>
        <taxon>Bacillales</taxon>
        <taxon>Paenibacillaceae</taxon>
        <taxon>Paenibacillus</taxon>
    </lineage>
</organism>
<accession>A0ABQ4MYZ7</accession>
<keyword evidence="1" id="KW-0732">Signal</keyword>